<dbReference type="NCBIfam" id="TIGR00009">
    <property type="entry name" value="L28"/>
    <property type="match status" value="1"/>
</dbReference>
<name>A0ABX9MAX7_9FIRM</name>
<dbReference type="Gene3D" id="2.30.170.40">
    <property type="entry name" value="Ribosomal protein L28/L24"/>
    <property type="match status" value="1"/>
</dbReference>
<dbReference type="GO" id="GO:0005840">
    <property type="term" value="C:ribosome"/>
    <property type="evidence" value="ECO:0007669"/>
    <property type="project" value="UniProtKB-KW"/>
</dbReference>
<dbReference type="PANTHER" id="PTHR39080:SF1">
    <property type="entry name" value="LARGE RIBOSOMAL SUBUNIT PROTEIN BL28A"/>
    <property type="match status" value="1"/>
</dbReference>
<keyword evidence="7" id="KW-1185">Reference proteome</keyword>
<dbReference type="InterPro" id="IPR050096">
    <property type="entry name" value="Bacterial_rp_bL28"/>
</dbReference>
<keyword evidence="3 5" id="KW-0687">Ribonucleoprotein</keyword>
<protein>
    <recommendedName>
        <fullName evidence="4 5">Large ribosomal subunit protein bL28</fullName>
    </recommendedName>
</protein>
<evidence type="ECO:0000313" key="7">
    <source>
        <dbReference type="Proteomes" id="UP000266262"/>
    </source>
</evidence>
<dbReference type="HAMAP" id="MF_00373">
    <property type="entry name" value="Ribosomal_bL28"/>
    <property type="match status" value="1"/>
</dbReference>
<dbReference type="SUPFAM" id="SSF143800">
    <property type="entry name" value="L28p-like"/>
    <property type="match status" value="1"/>
</dbReference>
<dbReference type="Pfam" id="PF00830">
    <property type="entry name" value="Ribosomal_L28"/>
    <property type="match status" value="1"/>
</dbReference>
<keyword evidence="2 5" id="KW-0689">Ribosomal protein</keyword>
<accession>A0ABX9MAX7</accession>
<dbReference type="InterPro" id="IPR037147">
    <property type="entry name" value="Ribosomal_bL28_sf"/>
</dbReference>
<dbReference type="PANTHER" id="PTHR39080">
    <property type="entry name" value="50S RIBOSOMAL PROTEIN L28"/>
    <property type="match status" value="1"/>
</dbReference>
<proteinExistence type="inferred from homology"/>
<dbReference type="RefSeq" id="WP_083990014.1">
    <property type="nucleotide sequence ID" value="NZ_CP017037.1"/>
</dbReference>
<evidence type="ECO:0000256" key="2">
    <source>
        <dbReference type="ARBA" id="ARBA00022980"/>
    </source>
</evidence>
<evidence type="ECO:0000256" key="5">
    <source>
        <dbReference type="HAMAP-Rule" id="MF_00373"/>
    </source>
</evidence>
<organism evidence="6 7">
    <name type="scientific">Dialister pneumosintes</name>
    <dbReference type="NCBI Taxonomy" id="39950"/>
    <lineage>
        <taxon>Bacteria</taxon>
        <taxon>Bacillati</taxon>
        <taxon>Bacillota</taxon>
        <taxon>Negativicutes</taxon>
        <taxon>Veillonellales</taxon>
        <taxon>Veillonellaceae</taxon>
        <taxon>Dialister</taxon>
    </lineage>
</organism>
<comment type="caution">
    <text evidence="6">The sequence shown here is derived from an EMBL/GenBank/DDBJ whole genome shotgun (WGS) entry which is preliminary data.</text>
</comment>
<comment type="similarity">
    <text evidence="1 5">Belongs to the bacterial ribosomal protein bL28 family.</text>
</comment>
<dbReference type="InterPro" id="IPR001383">
    <property type="entry name" value="Ribosomal_bL28_bact-type"/>
</dbReference>
<gene>
    <name evidence="5 6" type="primary">rpmB</name>
    <name evidence="6" type="ORF">DX915_04975</name>
</gene>
<dbReference type="EMBL" id="QWKU01000001">
    <property type="protein sequence ID" value="RID94836.1"/>
    <property type="molecule type" value="Genomic_DNA"/>
</dbReference>
<evidence type="ECO:0000256" key="1">
    <source>
        <dbReference type="ARBA" id="ARBA00008760"/>
    </source>
</evidence>
<reference evidence="6 7" key="1">
    <citation type="submission" date="2018-08" db="EMBL/GenBank/DDBJ databases">
        <title>Draft genome sequence of Dialister pneumosintes KCOM 1685.</title>
        <authorList>
            <person name="Kook J.-K."/>
            <person name="Park S.-N."/>
            <person name="Lim Y.K."/>
        </authorList>
    </citation>
    <scope>NUCLEOTIDE SEQUENCE [LARGE SCALE GENOMIC DNA]</scope>
    <source>
        <strain evidence="6 7">KCOM 1685</strain>
    </source>
</reference>
<sequence length="63" mass="7126">MSSYCEVCGKGTSTGMNISHSHVKTKRTWHPNIHKIRAKVDGEIKRLNVCTRCIRSGKVDRTL</sequence>
<dbReference type="Proteomes" id="UP000266262">
    <property type="component" value="Unassembled WGS sequence"/>
</dbReference>
<evidence type="ECO:0000256" key="4">
    <source>
        <dbReference type="ARBA" id="ARBA00035174"/>
    </source>
</evidence>
<dbReference type="InterPro" id="IPR026569">
    <property type="entry name" value="Ribosomal_bL28"/>
</dbReference>
<evidence type="ECO:0000313" key="6">
    <source>
        <dbReference type="EMBL" id="RID94836.1"/>
    </source>
</evidence>
<dbReference type="InterPro" id="IPR034704">
    <property type="entry name" value="Ribosomal_bL28/bL31-like_sf"/>
</dbReference>
<evidence type="ECO:0000256" key="3">
    <source>
        <dbReference type="ARBA" id="ARBA00023274"/>
    </source>
</evidence>